<reference evidence="1 2" key="1">
    <citation type="submission" date="2021-03" db="EMBL/GenBank/DDBJ databases">
        <title>Assistant Professor.</title>
        <authorList>
            <person name="Huq M.A."/>
        </authorList>
    </citation>
    <scope>NUCLEOTIDE SEQUENCE [LARGE SCALE GENOMIC DNA]</scope>
    <source>
        <strain evidence="1 2">MAH-29</strain>
    </source>
</reference>
<comment type="caution">
    <text evidence="1">The sequence shown here is derived from an EMBL/GenBank/DDBJ whole genome shotgun (WGS) entry which is preliminary data.</text>
</comment>
<dbReference type="EMBL" id="JAGHKO010000006">
    <property type="protein sequence ID" value="MBO9203395.1"/>
    <property type="molecule type" value="Genomic_DNA"/>
</dbReference>
<accession>A0ABS3Z138</accession>
<dbReference type="RefSeq" id="WP_209141448.1">
    <property type="nucleotide sequence ID" value="NZ_JAGHKO010000006.1"/>
</dbReference>
<gene>
    <name evidence="1" type="ORF">J7I42_24130</name>
</gene>
<protein>
    <submittedName>
        <fullName evidence="1">Uncharacterized protein</fullName>
    </submittedName>
</protein>
<sequence length="146" mass="16641">MDVKVFVFGNGNLSFKNFLEYYEKPITEILKTNNPSFVLCDFKGVDTLTMELLKCETANVSILHIGTTPRYSPDKYKTKVSQWNFIGGFQSDIERDTAAIHMCTHFLAFDFNSNEKRKSGTLTNIENCLIQNKINIASTLLREIKG</sequence>
<keyword evidence="2" id="KW-1185">Reference proteome</keyword>
<organism evidence="1 2">
    <name type="scientific">Niastella soli</name>
    <dbReference type="NCBI Taxonomy" id="2821487"/>
    <lineage>
        <taxon>Bacteria</taxon>
        <taxon>Pseudomonadati</taxon>
        <taxon>Bacteroidota</taxon>
        <taxon>Chitinophagia</taxon>
        <taxon>Chitinophagales</taxon>
        <taxon>Chitinophagaceae</taxon>
        <taxon>Niastella</taxon>
    </lineage>
</organism>
<name>A0ABS3Z138_9BACT</name>
<proteinExistence type="predicted"/>
<dbReference type="Proteomes" id="UP000677244">
    <property type="component" value="Unassembled WGS sequence"/>
</dbReference>
<evidence type="ECO:0000313" key="2">
    <source>
        <dbReference type="Proteomes" id="UP000677244"/>
    </source>
</evidence>
<evidence type="ECO:0000313" key="1">
    <source>
        <dbReference type="EMBL" id="MBO9203395.1"/>
    </source>
</evidence>